<dbReference type="EMBL" id="JAPDDR010000007">
    <property type="protein sequence ID" value="MCW1914955.1"/>
    <property type="molecule type" value="Genomic_DNA"/>
</dbReference>
<dbReference type="PANTHER" id="PTHR34319">
    <property type="entry name" value="MAJOR EXPORTED PROTEIN"/>
    <property type="match status" value="1"/>
</dbReference>
<dbReference type="InterPro" id="IPR008514">
    <property type="entry name" value="T6SS_Hcp"/>
</dbReference>
<dbReference type="SUPFAM" id="SSF141452">
    <property type="entry name" value="Hcp1-like"/>
    <property type="match status" value="1"/>
</dbReference>
<dbReference type="InterPro" id="IPR036624">
    <property type="entry name" value="Hcp1-lik_sf"/>
</dbReference>
<name>A0ABT3G559_9BACT</name>
<evidence type="ECO:0000313" key="3">
    <source>
        <dbReference type="Proteomes" id="UP001165653"/>
    </source>
</evidence>
<proteinExistence type="predicted"/>
<dbReference type="PANTHER" id="PTHR34319:SF6">
    <property type="entry name" value="MAJOR EXPORTED PROTEIN"/>
    <property type="match status" value="1"/>
</dbReference>
<dbReference type="RefSeq" id="WP_264514493.1">
    <property type="nucleotide sequence ID" value="NZ_JAPDDR010000007.1"/>
</dbReference>
<dbReference type="Proteomes" id="UP001165653">
    <property type="component" value="Unassembled WGS sequence"/>
</dbReference>
<evidence type="ECO:0000313" key="2">
    <source>
        <dbReference type="EMBL" id="MCW1914955.1"/>
    </source>
</evidence>
<feature type="chain" id="PRO_5045878707" evidence="1">
    <location>
        <begin position="22"/>
        <end position="179"/>
    </location>
</feature>
<dbReference type="NCBIfam" id="TIGR03344">
    <property type="entry name" value="VI_effect_Hcp1"/>
    <property type="match status" value="1"/>
</dbReference>
<dbReference type="Gene3D" id="2.30.110.20">
    <property type="entry name" value="Hcp1-like"/>
    <property type="match status" value="1"/>
</dbReference>
<accession>A0ABT3G559</accession>
<reference evidence="2" key="1">
    <citation type="submission" date="2022-10" db="EMBL/GenBank/DDBJ databases">
        <title>Luteolibacter sp. GHJ8, whole genome shotgun sequencing project.</title>
        <authorList>
            <person name="Zhao G."/>
            <person name="Shen L."/>
        </authorList>
    </citation>
    <scope>NUCLEOTIDE SEQUENCE</scope>
    <source>
        <strain evidence="2">GHJ8</strain>
    </source>
</reference>
<evidence type="ECO:0000256" key="1">
    <source>
        <dbReference type="SAM" id="SignalP"/>
    </source>
</evidence>
<gene>
    <name evidence="2" type="primary">hcp</name>
    <name evidence="2" type="ORF">OJ996_15305</name>
</gene>
<dbReference type="Pfam" id="PF05638">
    <property type="entry name" value="T6SS_HCP"/>
    <property type="match status" value="1"/>
</dbReference>
<keyword evidence="1" id="KW-0732">Signal</keyword>
<organism evidence="2 3">
    <name type="scientific">Luteolibacter rhizosphaerae</name>
    <dbReference type="NCBI Taxonomy" id="2989719"/>
    <lineage>
        <taxon>Bacteria</taxon>
        <taxon>Pseudomonadati</taxon>
        <taxon>Verrucomicrobiota</taxon>
        <taxon>Verrucomicrobiia</taxon>
        <taxon>Verrucomicrobiales</taxon>
        <taxon>Verrucomicrobiaceae</taxon>
        <taxon>Luteolibacter</taxon>
    </lineage>
</organism>
<sequence length="179" mass="19851">MKRLFSLLIGTCLLVSASIFAAEPIHVTISGPNGNIAGELADGSIEGLAYQHEIVTPRDPASGLATGRRQHKPLTLVKPIDRATPHLYEALAKNRKIDDVILKFYRKDPKTGAMTHYYTIQLVDAFVTSVRGWKPNTRDLSADRAGDLEEVSFYYREIRWTTEGEGGTTTEDTWSQDSA</sequence>
<keyword evidence="3" id="KW-1185">Reference proteome</keyword>
<feature type="signal peptide" evidence="1">
    <location>
        <begin position="1"/>
        <end position="21"/>
    </location>
</feature>
<dbReference type="InterPro" id="IPR052947">
    <property type="entry name" value="T6SS_Hcp1_domain"/>
</dbReference>
<comment type="caution">
    <text evidence="2">The sequence shown here is derived from an EMBL/GenBank/DDBJ whole genome shotgun (WGS) entry which is preliminary data.</text>
</comment>
<protein>
    <submittedName>
        <fullName evidence="2">Type VI secretion system tube protein Hcp</fullName>
    </submittedName>
</protein>